<reference evidence="1" key="1">
    <citation type="submission" date="2018-05" db="EMBL/GenBank/DDBJ databases">
        <authorList>
            <person name="Lanie J.A."/>
            <person name="Ng W.-L."/>
            <person name="Kazmierczak K.M."/>
            <person name="Andrzejewski T.M."/>
            <person name="Davidsen T.M."/>
            <person name="Wayne K.J."/>
            <person name="Tettelin H."/>
            <person name="Glass J.I."/>
            <person name="Rusch D."/>
            <person name="Podicherti R."/>
            <person name="Tsui H.-C.T."/>
            <person name="Winkler M.E."/>
        </authorList>
    </citation>
    <scope>NUCLEOTIDE SEQUENCE</scope>
</reference>
<accession>A0A382H0X2</accession>
<dbReference type="EMBL" id="UINC01058309">
    <property type="protein sequence ID" value="SVB80413.1"/>
    <property type="molecule type" value="Genomic_DNA"/>
</dbReference>
<dbReference type="Gene3D" id="2.60.40.4070">
    <property type="match status" value="1"/>
</dbReference>
<protein>
    <recommendedName>
        <fullName evidence="2">FlgD Ig-like domain-containing protein</fullName>
    </recommendedName>
</protein>
<proteinExistence type="predicted"/>
<dbReference type="AlphaFoldDB" id="A0A382H0X2"/>
<feature type="non-terminal residue" evidence="1">
    <location>
        <position position="1"/>
    </location>
</feature>
<evidence type="ECO:0000313" key="1">
    <source>
        <dbReference type="EMBL" id="SVB80413.1"/>
    </source>
</evidence>
<feature type="non-terminal residue" evidence="1">
    <location>
        <position position="481"/>
    </location>
</feature>
<name>A0A382H0X2_9ZZZZ</name>
<gene>
    <name evidence="1" type="ORF">METZ01_LOCUS233267</name>
</gene>
<sequence length="481" mass="52818">GWWSNNPDSYYDFQVVLYPGGKIQLNYREITGTHSATIGIQDGSGTVGLQVAYNSNYIHNNLSVQIIESESSDWLDVSSENNELNGLLSAGETAEFTVTADAYGLELGVYDAWIILDTNVEQDIETQVVLSVIEGSPEMTLEITHLEGWNMVGLPLSVEDASYGTLFSDAVDGTLYGFDGSYYGSDILETGNGYWLVFNTAGSAEIIGEEISSLTISLSEGWNLISGISFQVAVENISDPDGIIVPGTIYGYGDGYFNADVIEPGKGYWVNASAEGNVTFGEETLARSRPGFEDMTVGANMLTINGQDLYFGIDIPAEKVLSYSLPPTPPSGAFDVRFSGDWKYCYSNCEIEVLNTSGTLIFTYNLFEQVEQIWVLTSMSGKSYELEDSGEITIPSEEKYFLTKKATVPISFSLHQNYPNPFNPVTNIRYDLQNNQHVTLTIYDLNGREINRLVNINQPVGHESIQWNATDMQGKPVSAGV</sequence>
<organism evidence="1">
    <name type="scientific">marine metagenome</name>
    <dbReference type="NCBI Taxonomy" id="408172"/>
    <lineage>
        <taxon>unclassified sequences</taxon>
        <taxon>metagenomes</taxon>
        <taxon>ecological metagenomes</taxon>
    </lineage>
</organism>
<evidence type="ECO:0008006" key="2">
    <source>
        <dbReference type="Google" id="ProtNLM"/>
    </source>
</evidence>